<dbReference type="Proteomes" id="UP000283383">
    <property type="component" value="Unassembled WGS sequence"/>
</dbReference>
<dbReference type="AlphaFoldDB" id="A0A420I7S9"/>
<reference evidence="1 2" key="1">
    <citation type="journal article" date="2018" name="BMC Genomics">
        <title>Comparative genome analyses reveal sequence features reflecting distinct modes of host-adaptation between dicot and monocot powdery mildew.</title>
        <authorList>
            <person name="Wu Y."/>
            <person name="Ma X."/>
            <person name="Pan Z."/>
            <person name="Kale S.D."/>
            <person name="Song Y."/>
            <person name="King H."/>
            <person name="Zhang Q."/>
            <person name="Presley C."/>
            <person name="Deng X."/>
            <person name="Wei C.I."/>
            <person name="Xiao S."/>
        </authorList>
    </citation>
    <scope>NUCLEOTIDE SEQUENCE [LARGE SCALE GENOMIC DNA]</scope>
    <source>
        <strain evidence="1">UMSG3</strain>
    </source>
</reference>
<evidence type="ECO:0000313" key="1">
    <source>
        <dbReference type="EMBL" id="RKF65760.1"/>
    </source>
</evidence>
<gene>
    <name evidence="1" type="ORF">GcM3_116017</name>
</gene>
<sequence length="247" mass="28635">TLNQGSIPLEFPNVPQYQKPIKELEYLTIVPNQSTYEEAEQGSPPMYEMTVYNRHRLNDAKAKDAAARELIREQRMSYSQLRIFTHRQYSKSSQRFTLNARLHYLKGLEFPTKYDQQLIRLDEWFDLAKRCQAADHPTYTGYTIIEDLLLSIRSFNESIFQTHYDQMLQQERGEVPPDFKNLIDELKQKLCENGTTIPSRSPISRSTFATLQGASHETAINNDDQKDNFKSVHVDEDVVLAGLDAII</sequence>
<dbReference type="EMBL" id="MCBQ01011695">
    <property type="protein sequence ID" value="RKF65760.1"/>
    <property type="molecule type" value="Genomic_DNA"/>
</dbReference>
<feature type="non-terminal residue" evidence="1">
    <location>
        <position position="1"/>
    </location>
</feature>
<accession>A0A420I7S9</accession>
<name>A0A420I7S9_9PEZI</name>
<keyword evidence="2" id="KW-1185">Reference proteome</keyword>
<protein>
    <submittedName>
        <fullName evidence="1">Uncharacterized protein</fullName>
    </submittedName>
</protein>
<comment type="caution">
    <text evidence="1">The sequence shown here is derived from an EMBL/GenBank/DDBJ whole genome shotgun (WGS) entry which is preliminary data.</text>
</comment>
<evidence type="ECO:0000313" key="2">
    <source>
        <dbReference type="Proteomes" id="UP000283383"/>
    </source>
</evidence>
<organism evidence="1 2">
    <name type="scientific">Golovinomyces cichoracearum</name>
    <dbReference type="NCBI Taxonomy" id="62708"/>
    <lineage>
        <taxon>Eukaryota</taxon>
        <taxon>Fungi</taxon>
        <taxon>Dikarya</taxon>
        <taxon>Ascomycota</taxon>
        <taxon>Pezizomycotina</taxon>
        <taxon>Leotiomycetes</taxon>
        <taxon>Erysiphales</taxon>
        <taxon>Erysiphaceae</taxon>
        <taxon>Golovinomyces</taxon>
    </lineage>
</organism>
<proteinExistence type="predicted"/>